<dbReference type="InterPro" id="IPR050555">
    <property type="entry name" value="Bact_Solute-Bind_Prot2"/>
</dbReference>
<feature type="domain" description="Periplasmic binding protein" evidence="3">
    <location>
        <begin position="53"/>
        <end position="305"/>
    </location>
</feature>
<gene>
    <name evidence="4" type="ORF">PaecuDRAFT_2558</name>
</gene>
<proteinExistence type="inferred from homology"/>
<keyword evidence="5" id="KW-1185">Reference proteome</keyword>
<dbReference type="OrthoDB" id="6196975at2"/>
<dbReference type="GO" id="GO:0030288">
    <property type="term" value="C:outer membrane-bounded periplasmic space"/>
    <property type="evidence" value="ECO:0007669"/>
    <property type="project" value="TreeGrafter"/>
</dbReference>
<sequence>MQNRIWNVGLIILAITFAGLLSAFAITILHTRELAEQLEHKNGPAASIDQMRVALISQELDNPFWRSVETGARTAATEYGMELTYMGPLRINPSEQSRLLEKAIAQGFDALLVQGLNDPVYARLIGRASASGIPVITIDADEPGSKRLAYVGTDNWQAGEAMGQLVTRMAGQQGRIGVLLGSEATNMKLRLAGFRSVVNKTPGLSIADVRISNISRLQATEQTTDMLNKHPKLLAVVGFSALDGVGIAEAVAKEQASDQPRVFAFDDLANTRQAIRECRITAALVQQPARMGQKAIELLHDYMQNGEVAAAIHFTKTNVLDELGACR</sequence>
<comment type="subcellular location">
    <subcellularLocation>
        <location evidence="1">Cell envelope</location>
    </subcellularLocation>
</comment>
<organism evidence="4 5">
    <name type="scientific">Paenibacillus curdlanolyticus YK9</name>
    <dbReference type="NCBI Taxonomy" id="717606"/>
    <lineage>
        <taxon>Bacteria</taxon>
        <taxon>Bacillati</taxon>
        <taxon>Bacillota</taxon>
        <taxon>Bacilli</taxon>
        <taxon>Bacillales</taxon>
        <taxon>Paenibacillaceae</taxon>
        <taxon>Paenibacillus</taxon>
    </lineage>
</organism>
<dbReference type="GO" id="GO:0030246">
    <property type="term" value="F:carbohydrate binding"/>
    <property type="evidence" value="ECO:0007669"/>
    <property type="project" value="TreeGrafter"/>
</dbReference>
<dbReference type="PANTHER" id="PTHR30036">
    <property type="entry name" value="D-XYLOSE-BINDING PERIPLASMIC PROTEIN"/>
    <property type="match status" value="1"/>
</dbReference>
<name>E0IA69_9BACL</name>
<dbReference type="AlphaFoldDB" id="E0IA69"/>
<reference evidence="4 5" key="1">
    <citation type="submission" date="2010-07" db="EMBL/GenBank/DDBJ databases">
        <title>The draft genome of Paenibacillus curdlanolyticus YK9.</title>
        <authorList>
            <consortium name="US DOE Joint Genome Institute (JGI-PGF)"/>
            <person name="Lucas S."/>
            <person name="Copeland A."/>
            <person name="Lapidus A."/>
            <person name="Cheng J.-F."/>
            <person name="Bruce D."/>
            <person name="Goodwin L."/>
            <person name="Pitluck S."/>
            <person name="Land M.L."/>
            <person name="Hauser L."/>
            <person name="Chang Y.-J."/>
            <person name="Jeffries C."/>
            <person name="Anderson I.J."/>
            <person name="Johnson E."/>
            <person name="Loganathan U."/>
            <person name="Mulhopadhyay B."/>
            <person name="Kyrpides N."/>
            <person name="Woyke T.J."/>
        </authorList>
    </citation>
    <scope>NUCLEOTIDE SEQUENCE [LARGE SCALE GENOMIC DNA]</scope>
    <source>
        <strain evidence="4 5">YK9</strain>
    </source>
</reference>
<protein>
    <submittedName>
        <fullName evidence="4">Periplasmic binding protein/LacI transcriptional regulator</fullName>
    </submittedName>
</protein>
<dbReference type="InterPro" id="IPR028082">
    <property type="entry name" value="Peripla_BP_I"/>
</dbReference>
<dbReference type="EMBL" id="AEDD01000006">
    <property type="protein sequence ID" value="EFM10646.1"/>
    <property type="molecule type" value="Genomic_DNA"/>
</dbReference>
<dbReference type="InterPro" id="IPR025997">
    <property type="entry name" value="SBP_2_dom"/>
</dbReference>
<dbReference type="Pfam" id="PF13407">
    <property type="entry name" value="Peripla_BP_4"/>
    <property type="match status" value="1"/>
</dbReference>
<evidence type="ECO:0000256" key="2">
    <source>
        <dbReference type="ARBA" id="ARBA00007639"/>
    </source>
</evidence>
<dbReference type="PANTHER" id="PTHR30036:SF7">
    <property type="entry name" value="ABC TRANSPORTER PERIPLASMIC-BINDING PROTEIN YPHF"/>
    <property type="match status" value="1"/>
</dbReference>
<dbReference type="SUPFAM" id="SSF53822">
    <property type="entry name" value="Periplasmic binding protein-like I"/>
    <property type="match status" value="1"/>
</dbReference>
<evidence type="ECO:0000256" key="1">
    <source>
        <dbReference type="ARBA" id="ARBA00004196"/>
    </source>
</evidence>
<evidence type="ECO:0000313" key="5">
    <source>
        <dbReference type="Proteomes" id="UP000005387"/>
    </source>
</evidence>
<comment type="similarity">
    <text evidence="2">Belongs to the bacterial solute-binding protein 2 family.</text>
</comment>
<dbReference type="STRING" id="717606.PaecuDRAFT_2558"/>
<accession>E0IA69</accession>
<dbReference type="eggNOG" id="COG1879">
    <property type="taxonomic scope" value="Bacteria"/>
</dbReference>
<evidence type="ECO:0000313" key="4">
    <source>
        <dbReference type="EMBL" id="EFM10646.1"/>
    </source>
</evidence>
<dbReference type="Gene3D" id="3.40.50.2300">
    <property type="match status" value="2"/>
</dbReference>
<dbReference type="RefSeq" id="WP_006038550.1">
    <property type="nucleotide sequence ID" value="NZ_AEDD01000006.1"/>
</dbReference>
<evidence type="ECO:0000259" key="3">
    <source>
        <dbReference type="Pfam" id="PF13407"/>
    </source>
</evidence>
<dbReference type="Proteomes" id="UP000005387">
    <property type="component" value="Unassembled WGS sequence"/>
</dbReference>